<name>A0A8X6UF42_NEPPI</name>
<feature type="region of interest" description="Disordered" evidence="1">
    <location>
        <begin position="73"/>
        <end position="109"/>
    </location>
</feature>
<reference evidence="2" key="1">
    <citation type="submission" date="2020-08" db="EMBL/GenBank/DDBJ databases">
        <title>Multicomponent nature underlies the extraordinary mechanical properties of spider dragline silk.</title>
        <authorList>
            <person name="Kono N."/>
            <person name="Nakamura H."/>
            <person name="Mori M."/>
            <person name="Yoshida Y."/>
            <person name="Ohtoshi R."/>
            <person name="Malay A.D."/>
            <person name="Moran D.A.P."/>
            <person name="Tomita M."/>
            <person name="Numata K."/>
            <person name="Arakawa K."/>
        </authorList>
    </citation>
    <scope>NUCLEOTIDE SEQUENCE</scope>
</reference>
<sequence>MYKNIAICFIAYQFKSFIIKQNIVKYFRRILSIWRGKRASNPNENERLWNEISHIEDLSMFESLLIFDENLKSEKSDSEISKRYSSSTSYKSDSLKSESSVFMTDHYNK</sequence>
<protein>
    <submittedName>
        <fullName evidence="2">Uncharacterized protein</fullName>
    </submittedName>
</protein>
<organism evidence="2 3">
    <name type="scientific">Nephila pilipes</name>
    <name type="common">Giant wood spider</name>
    <name type="synonym">Nephila maculata</name>
    <dbReference type="NCBI Taxonomy" id="299642"/>
    <lineage>
        <taxon>Eukaryota</taxon>
        <taxon>Metazoa</taxon>
        <taxon>Ecdysozoa</taxon>
        <taxon>Arthropoda</taxon>
        <taxon>Chelicerata</taxon>
        <taxon>Arachnida</taxon>
        <taxon>Araneae</taxon>
        <taxon>Araneomorphae</taxon>
        <taxon>Entelegynae</taxon>
        <taxon>Araneoidea</taxon>
        <taxon>Nephilidae</taxon>
        <taxon>Nephila</taxon>
    </lineage>
</organism>
<evidence type="ECO:0000313" key="3">
    <source>
        <dbReference type="Proteomes" id="UP000887013"/>
    </source>
</evidence>
<feature type="compositionally biased region" description="Basic and acidic residues" evidence="1">
    <location>
        <begin position="73"/>
        <end position="82"/>
    </location>
</feature>
<keyword evidence="3" id="KW-1185">Reference proteome</keyword>
<evidence type="ECO:0000313" key="2">
    <source>
        <dbReference type="EMBL" id="GFU07913.1"/>
    </source>
</evidence>
<dbReference type="AlphaFoldDB" id="A0A8X6UF42"/>
<dbReference type="Proteomes" id="UP000887013">
    <property type="component" value="Unassembled WGS sequence"/>
</dbReference>
<dbReference type="EMBL" id="BMAW01124446">
    <property type="protein sequence ID" value="GFU07913.1"/>
    <property type="molecule type" value="Genomic_DNA"/>
</dbReference>
<proteinExistence type="predicted"/>
<feature type="compositionally biased region" description="Low complexity" evidence="1">
    <location>
        <begin position="83"/>
        <end position="100"/>
    </location>
</feature>
<evidence type="ECO:0000256" key="1">
    <source>
        <dbReference type="SAM" id="MobiDB-lite"/>
    </source>
</evidence>
<gene>
    <name evidence="2" type="ORF">NPIL_115481</name>
</gene>
<accession>A0A8X6UF42</accession>
<comment type="caution">
    <text evidence="2">The sequence shown here is derived from an EMBL/GenBank/DDBJ whole genome shotgun (WGS) entry which is preliminary data.</text>
</comment>